<evidence type="ECO:0000256" key="1">
    <source>
        <dbReference type="SAM" id="MobiDB-lite"/>
    </source>
</evidence>
<gene>
    <name evidence="2" type="ORF">ILUMI_27027</name>
</gene>
<feature type="compositionally biased region" description="Polar residues" evidence="1">
    <location>
        <begin position="1"/>
        <end position="11"/>
    </location>
</feature>
<evidence type="ECO:0000313" key="3">
    <source>
        <dbReference type="Proteomes" id="UP000801492"/>
    </source>
</evidence>
<comment type="caution">
    <text evidence="2">The sequence shown here is derived from an EMBL/GenBank/DDBJ whole genome shotgun (WGS) entry which is preliminary data.</text>
</comment>
<sequence>MSQVEKGQSTPALAEAGLQPQTASTSLGMITEHNLLESCTRLSISLEQNGIFKAGNNSHSSSDSQSSKTSQNHSAPRMTLEELRAVNRYAESTRSLSYLPQVHERQRARMLTRSQWFLTPSVECTSCGGSLDLALADANVSALTNALLRKSSSGTIVGAVGLSLSAESIQKKPSIRRTNSRDKRQYLHRSNSRRNKENGSRSNSFKNRSERKNSHSRSGSFKIKYDSISRSSSFKGKSELCSCPSPGSVGEQPEEEVKVTSSGRTETICVTLTYKPRI</sequence>
<protein>
    <submittedName>
        <fullName evidence="2">Uncharacterized protein</fullName>
    </submittedName>
</protein>
<feature type="region of interest" description="Disordered" evidence="1">
    <location>
        <begin position="171"/>
        <end position="262"/>
    </location>
</feature>
<accession>A0A8K0C5T9</accession>
<dbReference type="OrthoDB" id="9994905at2759"/>
<proteinExistence type="predicted"/>
<feature type="region of interest" description="Disordered" evidence="1">
    <location>
        <begin position="54"/>
        <end position="77"/>
    </location>
</feature>
<dbReference type="EMBL" id="VTPC01091222">
    <property type="protein sequence ID" value="KAF2879141.1"/>
    <property type="molecule type" value="Genomic_DNA"/>
</dbReference>
<dbReference type="Proteomes" id="UP000801492">
    <property type="component" value="Unassembled WGS sequence"/>
</dbReference>
<organism evidence="2 3">
    <name type="scientific">Ignelater luminosus</name>
    <name type="common">Cucubano</name>
    <name type="synonym">Pyrophorus luminosus</name>
    <dbReference type="NCBI Taxonomy" id="2038154"/>
    <lineage>
        <taxon>Eukaryota</taxon>
        <taxon>Metazoa</taxon>
        <taxon>Ecdysozoa</taxon>
        <taxon>Arthropoda</taxon>
        <taxon>Hexapoda</taxon>
        <taxon>Insecta</taxon>
        <taxon>Pterygota</taxon>
        <taxon>Neoptera</taxon>
        <taxon>Endopterygota</taxon>
        <taxon>Coleoptera</taxon>
        <taxon>Polyphaga</taxon>
        <taxon>Elateriformia</taxon>
        <taxon>Elateroidea</taxon>
        <taxon>Elateridae</taxon>
        <taxon>Agrypninae</taxon>
        <taxon>Pyrophorini</taxon>
        <taxon>Ignelater</taxon>
    </lineage>
</organism>
<evidence type="ECO:0000313" key="2">
    <source>
        <dbReference type="EMBL" id="KAF2879141.1"/>
    </source>
</evidence>
<keyword evidence="3" id="KW-1185">Reference proteome</keyword>
<name>A0A8K0C5T9_IGNLU</name>
<reference evidence="2" key="1">
    <citation type="submission" date="2019-08" db="EMBL/GenBank/DDBJ databases">
        <title>The genome of the North American firefly Photinus pyralis.</title>
        <authorList>
            <consortium name="Photinus pyralis genome working group"/>
            <person name="Fallon T.R."/>
            <person name="Sander Lower S.E."/>
            <person name="Weng J.-K."/>
        </authorList>
    </citation>
    <scope>NUCLEOTIDE SEQUENCE</scope>
    <source>
        <strain evidence="2">TRF0915ILg1</strain>
        <tissue evidence="2">Whole body</tissue>
    </source>
</reference>
<feature type="region of interest" description="Disordered" evidence="1">
    <location>
        <begin position="1"/>
        <end position="20"/>
    </location>
</feature>
<feature type="compositionally biased region" description="Low complexity" evidence="1">
    <location>
        <begin position="56"/>
        <end position="74"/>
    </location>
</feature>
<dbReference type="AlphaFoldDB" id="A0A8K0C5T9"/>